<dbReference type="Proteomes" id="UP000663827">
    <property type="component" value="Unassembled WGS sequence"/>
</dbReference>
<dbReference type="AlphaFoldDB" id="A0A8H3E8N6"/>
<organism evidence="2 3">
    <name type="scientific">Rhizoctonia solani</name>
    <dbReference type="NCBI Taxonomy" id="456999"/>
    <lineage>
        <taxon>Eukaryota</taxon>
        <taxon>Fungi</taxon>
        <taxon>Dikarya</taxon>
        <taxon>Basidiomycota</taxon>
        <taxon>Agaricomycotina</taxon>
        <taxon>Agaricomycetes</taxon>
        <taxon>Cantharellales</taxon>
        <taxon>Ceratobasidiaceae</taxon>
        <taxon>Rhizoctonia</taxon>
    </lineage>
</organism>
<proteinExistence type="predicted"/>
<evidence type="ECO:0000256" key="1">
    <source>
        <dbReference type="SAM" id="MobiDB-lite"/>
    </source>
</evidence>
<evidence type="ECO:0000313" key="3">
    <source>
        <dbReference type="Proteomes" id="UP000663827"/>
    </source>
</evidence>
<evidence type="ECO:0000313" key="2">
    <source>
        <dbReference type="EMBL" id="CAE7230709.1"/>
    </source>
</evidence>
<gene>
    <name evidence="2" type="ORF">RDB_LOCUS185461</name>
</gene>
<reference evidence="2" key="1">
    <citation type="submission" date="2021-01" db="EMBL/GenBank/DDBJ databases">
        <authorList>
            <person name="Kaushik A."/>
        </authorList>
    </citation>
    <scope>NUCLEOTIDE SEQUENCE</scope>
    <source>
        <strain evidence="2">AG5</strain>
    </source>
</reference>
<comment type="caution">
    <text evidence="2">The sequence shown here is derived from an EMBL/GenBank/DDBJ whole genome shotgun (WGS) entry which is preliminary data.</text>
</comment>
<accession>A0A8H3E8N6</accession>
<sequence length="828" mass="90636">MASKTLNIYAHGLQKDTSLMLMFEPPSSAKLFKDQFPVVWKVITFRAKGHAKATVHYHQRLAFGYSQTDRDNLVDSAAWVEVVSGDISSISGEAGQKRFTENSKGGDGTKLLVCKNNTDGRANLSIGFLSGDGVHQRYEPTLVWTGVGSKSNITAAFTPVLTAYVTRDYKATEMLRGEVETDAIWSKNLNLIDDVTGWHLIEDEASESFKTKPECLRCQRAGTLCEGYAGFENPDGKGIMRRARPGPAKISDRPATSTSARSSQKAAAAASGPSRPSERPVVSSQVANQGGSKGSDAKQDSESNAPYPADPKEPGSSSPADAHVSSEGRISNSLLPTQTIVLIGYPNDPQTANPLATVPQASIQQIEELPYDTPSPDIVSPNYPSTSPSHGLVQRRPVTSAGSSDQRPQAAPLTPGQASLYDALFSLAGPQTTLQEIASQRTTTLSPAALRGPAWPSPNQSGGSDETDEDNDSEKSEDDDPEGVKQAMCTTVTPDANVETNALPFVLQSYAQWINFMVFDPKNVVHVIREGVIAQFSSSQEIRTRVILLSNVFGALGKSPVLNSKVRSVVTYLSAEAHQSIVRFTSTESAPLREIDMMNALKSIDLMMEVILLRRFGGSISTIVGLMEAASPVFRRACPEPLGQLVNLPNILLSPSINLRHYAETDIMTATLLARRMFLRYDILYTPQINELFAGQQAGLHWLHGIPDQLIILLAWINMLHEDFGTNVDPLLVSQIEMEVERVKVTPSTSDDPVYTIRRFAVQECWRLVVYVHLYVTLCGAHAEDPRVVKFVKRFMRFLGGIKPARTVDTFLSLPIMFWSKFPDWNFC</sequence>
<feature type="compositionally biased region" description="Low complexity" evidence="1">
    <location>
        <begin position="255"/>
        <end position="286"/>
    </location>
</feature>
<feature type="compositionally biased region" description="Acidic residues" evidence="1">
    <location>
        <begin position="465"/>
        <end position="481"/>
    </location>
</feature>
<feature type="compositionally biased region" description="Polar residues" evidence="1">
    <location>
        <begin position="350"/>
        <end position="365"/>
    </location>
</feature>
<feature type="region of interest" description="Disordered" evidence="1">
    <location>
        <begin position="350"/>
        <end position="414"/>
    </location>
</feature>
<protein>
    <submittedName>
        <fullName evidence="2">Uncharacterized protein</fullName>
    </submittedName>
</protein>
<feature type="region of interest" description="Disordered" evidence="1">
    <location>
        <begin position="443"/>
        <end position="484"/>
    </location>
</feature>
<dbReference type="EMBL" id="CAJNJQ010006531">
    <property type="protein sequence ID" value="CAE7230709.1"/>
    <property type="molecule type" value="Genomic_DNA"/>
</dbReference>
<name>A0A8H3E8N6_9AGAM</name>
<feature type="region of interest" description="Disordered" evidence="1">
    <location>
        <begin position="232"/>
        <end position="331"/>
    </location>
</feature>